<organism evidence="2 3">
    <name type="scientific">Hypsibius exemplaris</name>
    <name type="common">Freshwater tardigrade</name>
    <dbReference type="NCBI Taxonomy" id="2072580"/>
    <lineage>
        <taxon>Eukaryota</taxon>
        <taxon>Metazoa</taxon>
        <taxon>Ecdysozoa</taxon>
        <taxon>Tardigrada</taxon>
        <taxon>Eutardigrada</taxon>
        <taxon>Parachela</taxon>
        <taxon>Hypsibioidea</taxon>
        <taxon>Hypsibiidae</taxon>
        <taxon>Hypsibius</taxon>
    </lineage>
</organism>
<reference evidence="3" key="1">
    <citation type="submission" date="2017-01" db="EMBL/GenBank/DDBJ databases">
        <title>Comparative genomics of anhydrobiosis in the tardigrade Hypsibius dujardini.</title>
        <authorList>
            <person name="Yoshida Y."/>
            <person name="Koutsovoulos G."/>
            <person name="Laetsch D."/>
            <person name="Stevens L."/>
            <person name="Kumar S."/>
            <person name="Horikawa D."/>
            <person name="Ishino K."/>
            <person name="Komine S."/>
            <person name="Tomita M."/>
            <person name="Blaxter M."/>
            <person name="Arakawa K."/>
        </authorList>
    </citation>
    <scope>NUCLEOTIDE SEQUENCE [LARGE SCALE GENOMIC DNA]</scope>
    <source>
        <strain evidence="3">Z151</strain>
    </source>
</reference>
<name>A0A1W0WXQ1_HYPEX</name>
<comment type="caution">
    <text evidence="2">The sequence shown here is derived from an EMBL/GenBank/DDBJ whole genome shotgun (WGS) entry which is preliminary data.</text>
</comment>
<keyword evidence="3" id="KW-1185">Reference proteome</keyword>
<dbReference type="AlphaFoldDB" id="A0A1W0WXQ1"/>
<proteinExistence type="predicted"/>
<dbReference type="EMBL" id="MTYJ01000034">
    <property type="protein sequence ID" value="OQV19981.1"/>
    <property type="molecule type" value="Genomic_DNA"/>
</dbReference>
<protein>
    <recommendedName>
        <fullName evidence="4">EF-hand domain-containing protein</fullName>
    </recommendedName>
</protein>
<dbReference type="Proteomes" id="UP000192578">
    <property type="component" value="Unassembled WGS sequence"/>
</dbReference>
<keyword evidence="1" id="KW-0732">Signal</keyword>
<sequence>MKNHLKNSVLLVVVLIAGWTTGFPSGSQKFGRTEVTDGWSKIFTRNGEDIVEALDRDADGKINQTESRMRFGGSSSRAGWDKLSRDFDRLDLDGDGYIIAGEFDAERRNPQGATAPAAVRNFG</sequence>
<dbReference type="Gene3D" id="1.10.238.10">
    <property type="entry name" value="EF-hand"/>
    <property type="match status" value="1"/>
</dbReference>
<evidence type="ECO:0008006" key="4">
    <source>
        <dbReference type="Google" id="ProtNLM"/>
    </source>
</evidence>
<dbReference type="InterPro" id="IPR011992">
    <property type="entry name" value="EF-hand-dom_pair"/>
</dbReference>
<gene>
    <name evidence="2" type="ORF">BV898_05985</name>
</gene>
<evidence type="ECO:0000313" key="2">
    <source>
        <dbReference type="EMBL" id="OQV19981.1"/>
    </source>
</evidence>
<evidence type="ECO:0000256" key="1">
    <source>
        <dbReference type="SAM" id="SignalP"/>
    </source>
</evidence>
<evidence type="ECO:0000313" key="3">
    <source>
        <dbReference type="Proteomes" id="UP000192578"/>
    </source>
</evidence>
<accession>A0A1W0WXQ1</accession>
<dbReference type="SUPFAM" id="SSF47473">
    <property type="entry name" value="EF-hand"/>
    <property type="match status" value="1"/>
</dbReference>
<feature type="signal peptide" evidence="1">
    <location>
        <begin position="1"/>
        <end position="22"/>
    </location>
</feature>
<feature type="chain" id="PRO_5012596625" description="EF-hand domain-containing protein" evidence="1">
    <location>
        <begin position="23"/>
        <end position="123"/>
    </location>
</feature>